<evidence type="ECO:0000313" key="3">
    <source>
        <dbReference type="Proteomes" id="UP000001409"/>
    </source>
</evidence>
<name>Q8FSX7_COREF</name>
<organism evidence="2 3">
    <name type="scientific">Corynebacterium efficiens (strain DSM 44549 / YS-314 / AJ 12310 / JCM 11189 / NBRC 100395)</name>
    <dbReference type="NCBI Taxonomy" id="196164"/>
    <lineage>
        <taxon>Bacteria</taxon>
        <taxon>Bacillati</taxon>
        <taxon>Actinomycetota</taxon>
        <taxon>Actinomycetes</taxon>
        <taxon>Mycobacteriales</taxon>
        <taxon>Corynebacteriaceae</taxon>
        <taxon>Corynebacterium</taxon>
    </lineage>
</organism>
<dbReference type="AlphaFoldDB" id="Q8FSX7"/>
<feature type="region of interest" description="Disordered" evidence="1">
    <location>
        <begin position="46"/>
        <end position="79"/>
    </location>
</feature>
<dbReference type="Proteomes" id="UP000001409">
    <property type="component" value="Chromosome"/>
</dbReference>
<keyword evidence="3" id="KW-1185">Reference proteome</keyword>
<evidence type="ECO:0000256" key="1">
    <source>
        <dbReference type="SAM" id="MobiDB-lite"/>
    </source>
</evidence>
<dbReference type="EMBL" id="BA000035">
    <property type="protein sequence ID" value="BAC19727.1"/>
    <property type="molecule type" value="Genomic_DNA"/>
</dbReference>
<dbReference type="HOGENOM" id="CLU_1330080_0_0_11"/>
<accession>Q8FSX7</accession>
<proteinExistence type="predicted"/>
<protein>
    <submittedName>
        <fullName evidence="2">Uncharacterized protein</fullName>
    </submittedName>
</protein>
<dbReference type="KEGG" id="cef:CE2916"/>
<feature type="compositionally biased region" description="Low complexity" evidence="1">
    <location>
        <begin position="62"/>
        <end position="76"/>
    </location>
</feature>
<evidence type="ECO:0000313" key="2">
    <source>
        <dbReference type="EMBL" id="BAC19727.1"/>
    </source>
</evidence>
<feature type="compositionally biased region" description="Polar residues" evidence="1">
    <location>
        <begin position="48"/>
        <end position="61"/>
    </location>
</feature>
<sequence>MNGALEATASRTAWVTTRLAVATASTTEAFLASSAVITAAKVQPAPETRSSPILRSENTWYSEPSKSTSTASSPGKSMPPLTTTYWGPCSWIRRAASLRSSMVSSFSTPDRVVASKLLGVMTVACGRTLSRRAVSVSRAAPGSWPLQIRTGSRTTCRKELASRAPATVSMVAGVPSMPILTTSRSWAAVAASIWLEMICGSTGTKR</sequence>
<reference evidence="2 3" key="1">
    <citation type="journal article" date="2003" name="Genome Res.">
        <title>Comparative complete genome sequence analysis of the amino acid replacements responsible for the thermostability of Corynebacterium efficiens.</title>
        <authorList>
            <person name="Nishio Y."/>
            <person name="Nakamura Y."/>
            <person name="Kawarabayasi Y."/>
            <person name="Usuda Y."/>
            <person name="Kimura E."/>
            <person name="Sugimoto S."/>
            <person name="Matsui K."/>
            <person name="Yamagishi A."/>
            <person name="Kikuchi H."/>
            <person name="Ikeo K."/>
            <person name="Gojobori T."/>
        </authorList>
    </citation>
    <scope>NUCLEOTIDE SEQUENCE [LARGE SCALE GENOMIC DNA]</scope>
    <source>
        <strain evidence="3">DSM 44549 / YS-314 / AJ 12310 / JCM 11189 / NBRC 100395</strain>
    </source>
</reference>